<dbReference type="PANTHER" id="PTHR36174:SF1">
    <property type="entry name" value="LIPID II:GLYCINE GLYCYLTRANSFERASE"/>
    <property type="match status" value="1"/>
</dbReference>
<keyword evidence="5" id="KW-0012">Acyltransferase</keyword>
<dbReference type="GO" id="GO:0008360">
    <property type="term" value="P:regulation of cell shape"/>
    <property type="evidence" value="ECO:0007669"/>
    <property type="project" value="UniProtKB-KW"/>
</dbReference>
<dbReference type="Proteomes" id="UP000034732">
    <property type="component" value="Unassembled WGS sequence"/>
</dbReference>
<evidence type="ECO:0008006" key="9">
    <source>
        <dbReference type="Google" id="ProtNLM"/>
    </source>
</evidence>
<proteinExistence type="inferred from homology"/>
<dbReference type="InterPro" id="IPR016181">
    <property type="entry name" value="Acyl_CoA_acyltransferase"/>
</dbReference>
<evidence type="ECO:0000256" key="4">
    <source>
        <dbReference type="ARBA" id="ARBA00022984"/>
    </source>
</evidence>
<dbReference type="GO" id="GO:0009252">
    <property type="term" value="P:peptidoglycan biosynthetic process"/>
    <property type="evidence" value="ECO:0007669"/>
    <property type="project" value="UniProtKB-KW"/>
</dbReference>
<dbReference type="AlphaFoldDB" id="A0A0G1PGS2"/>
<dbReference type="InterPro" id="IPR050644">
    <property type="entry name" value="PG_Glycine_Bridge_Synth"/>
</dbReference>
<evidence type="ECO:0000256" key="3">
    <source>
        <dbReference type="ARBA" id="ARBA00022960"/>
    </source>
</evidence>
<keyword evidence="4" id="KW-0573">Peptidoglycan synthesis</keyword>
<comment type="caution">
    <text evidence="7">The sequence shown here is derived from an EMBL/GenBank/DDBJ whole genome shotgun (WGS) entry which is preliminary data.</text>
</comment>
<organism evidence="7 8">
    <name type="scientific">candidate division WWE3 bacterium GW2011_GWA1_46_21</name>
    <dbReference type="NCBI Taxonomy" id="1619107"/>
    <lineage>
        <taxon>Bacteria</taxon>
        <taxon>Katanobacteria</taxon>
    </lineage>
</organism>
<dbReference type="GO" id="GO:0016755">
    <property type="term" value="F:aminoacyltransferase activity"/>
    <property type="evidence" value="ECO:0007669"/>
    <property type="project" value="InterPro"/>
</dbReference>
<protein>
    <recommendedName>
        <fullName evidence="9">BioF2-like acetyltransferase domain-containing protein</fullName>
    </recommendedName>
</protein>
<dbReference type="PANTHER" id="PTHR36174">
    <property type="entry name" value="LIPID II:GLYCINE GLYCYLTRANSFERASE"/>
    <property type="match status" value="1"/>
</dbReference>
<evidence type="ECO:0000313" key="7">
    <source>
        <dbReference type="EMBL" id="KKU31969.1"/>
    </source>
</evidence>
<dbReference type="PROSITE" id="PS51191">
    <property type="entry name" value="FEMABX"/>
    <property type="match status" value="1"/>
</dbReference>
<dbReference type="GO" id="GO:0071555">
    <property type="term" value="P:cell wall organization"/>
    <property type="evidence" value="ECO:0007669"/>
    <property type="project" value="UniProtKB-KW"/>
</dbReference>
<keyword evidence="3" id="KW-0133">Cell shape</keyword>
<evidence type="ECO:0000256" key="1">
    <source>
        <dbReference type="ARBA" id="ARBA00009943"/>
    </source>
</evidence>
<gene>
    <name evidence="7" type="ORF">UX44_C0002G0002</name>
</gene>
<keyword evidence="2" id="KW-0808">Transferase</keyword>
<name>A0A0G1PGS2_UNCKA</name>
<dbReference type="EMBL" id="LCMF01000002">
    <property type="protein sequence ID" value="KKU31969.1"/>
    <property type="molecule type" value="Genomic_DNA"/>
</dbReference>
<dbReference type="InterPro" id="IPR003447">
    <property type="entry name" value="FEMABX"/>
</dbReference>
<reference evidence="7 8" key="1">
    <citation type="journal article" date="2015" name="Nature">
        <title>rRNA introns, odd ribosomes, and small enigmatic genomes across a large radiation of phyla.</title>
        <authorList>
            <person name="Brown C.T."/>
            <person name="Hug L.A."/>
            <person name="Thomas B.C."/>
            <person name="Sharon I."/>
            <person name="Castelle C.J."/>
            <person name="Singh A."/>
            <person name="Wilkins M.J."/>
            <person name="Williams K.H."/>
            <person name="Banfield J.F."/>
        </authorList>
    </citation>
    <scope>NUCLEOTIDE SEQUENCE [LARGE SCALE GENOMIC DNA]</scope>
</reference>
<evidence type="ECO:0000256" key="2">
    <source>
        <dbReference type="ARBA" id="ARBA00022679"/>
    </source>
</evidence>
<sequence>MQSSDASMIDIRQAQGWQKYLEILGCKCIRTASEILVALVQLPFCAAAKIQRPKVFTATDLEEVEYICKQNNALLVKLEPSVDQNLSVLETSGWEKNRSPFLPPSTIFIDLKKSEKELWNNLASNAKYSIKAANKEDLRIEIIKNPGQDYLRDFYKISKETGKHKRFYIQGFEDLTAKALAFGDETYLHFVFDKSDNIISGNFYLGFDSNVWYIHGAMTTKNRRSNAGHKLMWESILHFKKLGYTILDLEGKDDARFPAFTKNWGGFSFFKEKFGGKVVEFPQPYIKIYNPLLKIMTKIAGDTIAI</sequence>
<accession>A0A0G1PGS2</accession>
<comment type="similarity">
    <text evidence="1">Belongs to the FemABX family.</text>
</comment>
<evidence type="ECO:0000256" key="5">
    <source>
        <dbReference type="ARBA" id="ARBA00023315"/>
    </source>
</evidence>
<keyword evidence="6" id="KW-0961">Cell wall biogenesis/degradation</keyword>
<dbReference type="SUPFAM" id="SSF55729">
    <property type="entry name" value="Acyl-CoA N-acyltransferases (Nat)"/>
    <property type="match status" value="1"/>
</dbReference>
<dbReference type="Gene3D" id="3.40.630.30">
    <property type="match status" value="1"/>
</dbReference>
<evidence type="ECO:0000313" key="8">
    <source>
        <dbReference type="Proteomes" id="UP000034732"/>
    </source>
</evidence>
<evidence type="ECO:0000256" key="6">
    <source>
        <dbReference type="ARBA" id="ARBA00023316"/>
    </source>
</evidence>